<dbReference type="PROSITE" id="PS50279">
    <property type="entry name" value="BPTI_KUNITZ_2"/>
    <property type="match status" value="1"/>
</dbReference>
<dbReference type="InterPro" id="IPR050098">
    <property type="entry name" value="TFPI/VKTCI-like"/>
</dbReference>
<evidence type="ECO:0000256" key="2">
    <source>
        <dbReference type="SAM" id="SignalP"/>
    </source>
</evidence>
<dbReference type="GO" id="GO:0004867">
    <property type="term" value="F:serine-type endopeptidase inhibitor activity"/>
    <property type="evidence" value="ECO:0007669"/>
    <property type="project" value="InterPro"/>
</dbReference>
<evidence type="ECO:0000313" key="4">
    <source>
        <dbReference type="Proteomes" id="UP000050795"/>
    </source>
</evidence>
<accession>A0AA85KM78</accession>
<dbReference type="InterPro" id="IPR002223">
    <property type="entry name" value="Kunitz_BPTI"/>
</dbReference>
<dbReference type="Pfam" id="PF00014">
    <property type="entry name" value="Kunitz_BPTI"/>
    <property type="match status" value="1"/>
</dbReference>
<dbReference type="InterPro" id="IPR020901">
    <property type="entry name" value="Prtase_inh_Kunz-CS"/>
</dbReference>
<evidence type="ECO:0000256" key="1">
    <source>
        <dbReference type="ARBA" id="ARBA00023157"/>
    </source>
</evidence>
<dbReference type="AlphaFoldDB" id="A0AA85KM78"/>
<dbReference type="PROSITE" id="PS00280">
    <property type="entry name" value="BPTI_KUNITZ_1"/>
    <property type="match status" value="1"/>
</dbReference>
<organism evidence="4 5">
    <name type="scientific">Trichobilharzia regenti</name>
    <name type="common">Nasal bird schistosome</name>
    <dbReference type="NCBI Taxonomy" id="157069"/>
    <lineage>
        <taxon>Eukaryota</taxon>
        <taxon>Metazoa</taxon>
        <taxon>Spiralia</taxon>
        <taxon>Lophotrochozoa</taxon>
        <taxon>Platyhelminthes</taxon>
        <taxon>Trematoda</taxon>
        <taxon>Digenea</taxon>
        <taxon>Strigeidida</taxon>
        <taxon>Schistosomatoidea</taxon>
        <taxon>Schistosomatidae</taxon>
        <taxon>Trichobilharzia</taxon>
    </lineage>
</organism>
<evidence type="ECO:0000313" key="5">
    <source>
        <dbReference type="WBParaSite" id="TREG1_97950.1"/>
    </source>
</evidence>
<evidence type="ECO:0000259" key="3">
    <source>
        <dbReference type="PROSITE" id="PS50279"/>
    </source>
</evidence>
<feature type="domain" description="BPTI/Kunitz inhibitor" evidence="3">
    <location>
        <begin position="28"/>
        <end position="78"/>
    </location>
</feature>
<dbReference type="SMART" id="SM00131">
    <property type="entry name" value="KU"/>
    <property type="match status" value="1"/>
</dbReference>
<dbReference type="Proteomes" id="UP000050795">
    <property type="component" value="Unassembled WGS sequence"/>
</dbReference>
<reference evidence="4" key="1">
    <citation type="submission" date="2022-06" db="EMBL/GenBank/DDBJ databases">
        <authorList>
            <person name="Berger JAMES D."/>
            <person name="Berger JAMES D."/>
        </authorList>
    </citation>
    <scope>NUCLEOTIDE SEQUENCE [LARGE SCALE GENOMIC DNA]</scope>
</reference>
<feature type="chain" id="PRO_5041714792" description="BPTI/Kunitz inhibitor domain-containing protein" evidence="2">
    <location>
        <begin position="22"/>
        <end position="87"/>
    </location>
</feature>
<keyword evidence="2" id="KW-0732">Signal</keyword>
<dbReference type="CDD" id="cd00109">
    <property type="entry name" value="Kunitz-type"/>
    <property type="match status" value="1"/>
</dbReference>
<feature type="signal peptide" evidence="2">
    <location>
        <begin position="1"/>
        <end position="21"/>
    </location>
</feature>
<dbReference type="Gene3D" id="4.10.410.10">
    <property type="entry name" value="Pancreatic trypsin inhibitor Kunitz domain"/>
    <property type="match status" value="1"/>
</dbReference>
<dbReference type="WBParaSite" id="TREG1_97950.1">
    <property type="protein sequence ID" value="TREG1_97950.1"/>
    <property type="gene ID" value="TREG1_97950"/>
</dbReference>
<dbReference type="PRINTS" id="PR00759">
    <property type="entry name" value="BASICPTASE"/>
</dbReference>
<dbReference type="InterPro" id="IPR036880">
    <property type="entry name" value="Kunitz_BPTI_sf"/>
</dbReference>
<keyword evidence="1" id="KW-1015">Disulfide bond</keyword>
<sequence>MLSQQFCILFILISLFKIHLCADCEDGCLLKPDTGRCRAAIPSYYYDPSSNTCKVFTYGGCGGNGNRFPSKEACEKACNCGKPNNKQ</sequence>
<dbReference type="SUPFAM" id="SSF57362">
    <property type="entry name" value="BPTI-like"/>
    <property type="match status" value="1"/>
</dbReference>
<dbReference type="FunFam" id="4.10.410.10:FF:000020">
    <property type="entry name" value="Collagen, type VI, alpha 3"/>
    <property type="match status" value="1"/>
</dbReference>
<protein>
    <recommendedName>
        <fullName evidence="3">BPTI/Kunitz inhibitor domain-containing protein</fullName>
    </recommendedName>
</protein>
<reference evidence="5" key="2">
    <citation type="submission" date="2023-11" db="UniProtKB">
        <authorList>
            <consortium name="WormBaseParasite"/>
        </authorList>
    </citation>
    <scope>IDENTIFICATION</scope>
</reference>
<name>A0AA85KM78_TRIRE</name>
<keyword evidence="4" id="KW-1185">Reference proteome</keyword>
<proteinExistence type="predicted"/>
<dbReference type="PANTHER" id="PTHR10083">
    <property type="entry name" value="KUNITZ-TYPE PROTEASE INHIBITOR-RELATED"/>
    <property type="match status" value="1"/>
</dbReference>